<organism evidence="2 3">
    <name type="scientific">Zasmidium cellare ATCC 36951</name>
    <dbReference type="NCBI Taxonomy" id="1080233"/>
    <lineage>
        <taxon>Eukaryota</taxon>
        <taxon>Fungi</taxon>
        <taxon>Dikarya</taxon>
        <taxon>Ascomycota</taxon>
        <taxon>Pezizomycotina</taxon>
        <taxon>Dothideomycetes</taxon>
        <taxon>Dothideomycetidae</taxon>
        <taxon>Mycosphaerellales</taxon>
        <taxon>Mycosphaerellaceae</taxon>
        <taxon>Zasmidium</taxon>
    </lineage>
</organism>
<name>A0A6A6CZK1_ZASCE</name>
<reference evidence="2" key="1">
    <citation type="journal article" date="2020" name="Stud. Mycol.">
        <title>101 Dothideomycetes genomes: a test case for predicting lifestyles and emergence of pathogens.</title>
        <authorList>
            <person name="Haridas S."/>
            <person name="Albert R."/>
            <person name="Binder M."/>
            <person name="Bloem J."/>
            <person name="Labutti K."/>
            <person name="Salamov A."/>
            <person name="Andreopoulos B."/>
            <person name="Baker S."/>
            <person name="Barry K."/>
            <person name="Bills G."/>
            <person name="Bluhm B."/>
            <person name="Cannon C."/>
            <person name="Castanera R."/>
            <person name="Culley D."/>
            <person name="Daum C."/>
            <person name="Ezra D."/>
            <person name="Gonzalez J."/>
            <person name="Henrissat B."/>
            <person name="Kuo A."/>
            <person name="Liang C."/>
            <person name="Lipzen A."/>
            <person name="Lutzoni F."/>
            <person name="Magnuson J."/>
            <person name="Mondo S."/>
            <person name="Nolan M."/>
            <person name="Ohm R."/>
            <person name="Pangilinan J."/>
            <person name="Park H.-J."/>
            <person name="Ramirez L."/>
            <person name="Alfaro M."/>
            <person name="Sun H."/>
            <person name="Tritt A."/>
            <person name="Yoshinaga Y."/>
            <person name="Zwiers L.-H."/>
            <person name="Turgeon B."/>
            <person name="Goodwin S."/>
            <person name="Spatafora J."/>
            <person name="Crous P."/>
            <person name="Grigoriev I."/>
        </authorList>
    </citation>
    <scope>NUCLEOTIDE SEQUENCE</scope>
    <source>
        <strain evidence="2">ATCC 36951</strain>
    </source>
</reference>
<feature type="compositionally biased region" description="Polar residues" evidence="1">
    <location>
        <begin position="22"/>
        <end position="39"/>
    </location>
</feature>
<gene>
    <name evidence="2" type="ORF">M409DRAFT_50151</name>
</gene>
<proteinExistence type="predicted"/>
<dbReference type="EMBL" id="ML993581">
    <property type="protein sequence ID" value="KAF2172455.1"/>
    <property type="molecule type" value="Genomic_DNA"/>
</dbReference>
<accession>A0A6A6CZK1</accession>
<feature type="compositionally biased region" description="Basic and acidic residues" evidence="1">
    <location>
        <begin position="40"/>
        <end position="81"/>
    </location>
</feature>
<dbReference type="AlphaFoldDB" id="A0A6A6CZK1"/>
<feature type="region of interest" description="Disordered" evidence="1">
    <location>
        <begin position="22"/>
        <end position="122"/>
    </location>
</feature>
<dbReference type="GeneID" id="54564733"/>
<evidence type="ECO:0000256" key="1">
    <source>
        <dbReference type="SAM" id="MobiDB-lite"/>
    </source>
</evidence>
<sequence length="122" mass="13486">MASTSPSEFLTFYRRLASSSTLRYSTVSRTTARPFSSSIRHLEKQNDLGGPDQKKSHALEKEHEPNVQTEQTKKGREHRANDTGGAATTQKDPNNAAKKAKEEFPEAPTTIGFQDERGGKGH</sequence>
<dbReference type="Proteomes" id="UP000799537">
    <property type="component" value="Unassembled WGS sequence"/>
</dbReference>
<evidence type="ECO:0000313" key="2">
    <source>
        <dbReference type="EMBL" id="KAF2172455.1"/>
    </source>
</evidence>
<protein>
    <submittedName>
        <fullName evidence="2">Uncharacterized protein</fullName>
    </submittedName>
</protein>
<keyword evidence="3" id="KW-1185">Reference proteome</keyword>
<dbReference type="RefSeq" id="XP_033673344.1">
    <property type="nucleotide sequence ID" value="XM_033811461.1"/>
</dbReference>
<evidence type="ECO:0000313" key="3">
    <source>
        <dbReference type="Proteomes" id="UP000799537"/>
    </source>
</evidence>
<dbReference type="OrthoDB" id="3945172at2759"/>